<dbReference type="InterPro" id="IPR047951">
    <property type="entry name" value="Transpos_ISL3"/>
</dbReference>
<dbReference type="EMBL" id="JADBEL010000069">
    <property type="protein sequence ID" value="MBE1557204.1"/>
    <property type="molecule type" value="Genomic_DNA"/>
</dbReference>
<gene>
    <name evidence="2" type="ORF">H4683_004343</name>
</gene>
<feature type="domain" description="Transposase IS204/IS1001/IS1096/IS1165 DDE" evidence="1">
    <location>
        <begin position="6"/>
        <end position="90"/>
    </location>
</feature>
<proteinExistence type="predicted"/>
<dbReference type="InterPro" id="IPR002560">
    <property type="entry name" value="Transposase_DDE"/>
</dbReference>
<dbReference type="PANTHER" id="PTHR33498:SF1">
    <property type="entry name" value="TRANSPOSASE FOR INSERTION SEQUENCE ELEMENT IS1557"/>
    <property type="match status" value="1"/>
</dbReference>
<accession>A0A927R8N9</accession>
<evidence type="ECO:0000313" key="3">
    <source>
        <dbReference type="Proteomes" id="UP000658225"/>
    </source>
</evidence>
<comment type="caution">
    <text evidence="2">The sequence shown here is derived from an EMBL/GenBank/DDBJ whole genome shotgun (WGS) entry which is preliminary data.</text>
</comment>
<keyword evidence="3" id="KW-1185">Reference proteome</keyword>
<dbReference type="PANTHER" id="PTHR33498">
    <property type="entry name" value="TRANSPOSASE FOR INSERTION SEQUENCE ELEMENT IS1557"/>
    <property type="match status" value="1"/>
</dbReference>
<protein>
    <submittedName>
        <fullName evidence="2">Transposase</fullName>
    </submittedName>
</protein>
<reference evidence="2" key="1">
    <citation type="submission" date="2020-10" db="EMBL/GenBank/DDBJ databases">
        <title>Genomic Encyclopedia of Type Strains, Phase IV (KMG-IV): sequencing the most valuable type-strain genomes for metagenomic binning, comparative biology and taxonomic classification.</title>
        <authorList>
            <person name="Goeker M."/>
        </authorList>
    </citation>
    <scope>NUCLEOTIDE SEQUENCE</scope>
    <source>
        <strain evidence="2">DSM 13886</strain>
    </source>
</reference>
<dbReference type="AlphaFoldDB" id="A0A927R8N9"/>
<organism evidence="2 3">
    <name type="scientific">Sporosarcina limicola</name>
    <dbReference type="NCBI Taxonomy" id="34101"/>
    <lineage>
        <taxon>Bacteria</taxon>
        <taxon>Bacillati</taxon>
        <taxon>Bacillota</taxon>
        <taxon>Bacilli</taxon>
        <taxon>Bacillales</taxon>
        <taxon>Caryophanaceae</taxon>
        <taxon>Sporosarcina</taxon>
    </lineage>
</organism>
<dbReference type="RefSeq" id="WP_192600780.1">
    <property type="nucleotide sequence ID" value="NZ_JADBEL010000069.1"/>
</dbReference>
<feature type="non-terminal residue" evidence="2">
    <location>
        <position position="1"/>
    </location>
</feature>
<sequence length="95" mass="11381">KELDELVQKFRNLFTEKKSEKLVDWLEEYEQMDYSFIQAFIRGVQQDMSAVMLSIQEPWSNGPVEGHVNRLKTIKRMMYGRAGFQVLKNRVLYEF</sequence>
<name>A0A927R8N9_9BACL</name>
<dbReference type="Pfam" id="PF01610">
    <property type="entry name" value="DDE_Tnp_ISL3"/>
    <property type="match status" value="1"/>
</dbReference>
<dbReference type="Proteomes" id="UP000658225">
    <property type="component" value="Unassembled WGS sequence"/>
</dbReference>
<evidence type="ECO:0000259" key="1">
    <source>
        <dbReference type="Pfam" id="PF01610"/>
    </source>
</evidence>
<evidence type="ECO:0000313" key="2">
    <source>
        <dbReference type="EMBL" id="MBE1557204.1"/>
    </source>
</evidence>